<feature type="compositionally biased region" description="Basic and acidic residues" evidence="2">
    <location>
        <begin position="504"/>
        <end position="519"/>
    </location>
</feature>
<dbReference type="EMBL" id="GADI01005821">
    <property type="protein sequence ID" value="JAA67987.1"/>
    <property type="molecule type" value="mRNA"/>
</dbReference>
<dbReference type="AlphaFoldDB" id="A0A0K8R9Z4"/>
<feature type="region of interest" description="Disordered" evidence="2">
    <location>
        <begin position="383"/>
        <end position="561"/>
    </location>
</feature>
<evidence type="ECO:0000256" key="2">
    <source>
        <dbReference type="SAM" id="MobiDB-lite"/>
    </source>
</evidence>
<feature type="compositionally biased region" description="Basic and acidic residues" evidence="2">
    <location>
        <begin position="155"/>
        <end position="185"/>
    </location>
</feature>
<evidence type="ECO:0000313" key="3">
    <source>
        <dbReference type="EMBL" id="JAA67987.1"/>
    </source>
</evidence>
<feature type="compositionally biased region" description="Basic and acidic residues" evidence="2">
    <location>
        <begin position="383"/>
        <end position="398"/>
    </location>
</feature>
<proteinExistence type="evidence at transcript level"/>
<feature type="compositionally biased region" description="Basic and acidic residues" evidence="2">
    <location>
        <begin position="316"/>
        <end position="339"/>
    </location>
</feature>
<organism evidence="3">
    <name type="scientific">Ixodes ricinus</name>
    <name type="common">Common tick</name>
    <name type="synonym">Acarus ricinus</name>
    <dbReference type="NCBI Taxonomy" id="34613"/>
    <lineage>
        <taxon>Eukaryota</taxon>
        <taxon>Metazoa</taxon>
        <taxon>Ecdysozoa</taxon>
        <taxon>Arthropoda</taxon>
        <taxon>Chelicerata</taxon>
        <taxon>Arachnida</taxon>
        <taxon>Acari</taxon>
        <taxon>Parasitiformes</taxon>
        <taxon>Ixodida</taxon>
        <taxon>Ixodoidea</taxon>
        <taxon>Ixodidae</taxon>
        <taxon>Ixodinae</taxon>
        <taxon>Ixodes</taxon>
    </lineage>
</organism>
<accession>A0A0K8R9Z4</accession>
<feature type="region of interest" description="Disordered" evidence="2">
    <location>
        <begin position="278"/>
        <end position="348"/>
    </location>
</feature>
<feature type="compositionally biased region" description="Polar residues" evidence="2">
    <location>
        <begin position="142"/>
        <end position="154"/>
    </location>
</feature>
<evidence type="ECO:0000256" key="1">
    <source>
        <dbReference type="SAM" id="Coils"/>
    </source>
</evidence>
<feature type="region of interest" description="Disordered" evidence="2">
    <location>
        <begin position="98"/>
        <end position="213"/>
    </location>
</feature>
<feature type="compositionally biased region" description="Basic and acidic residues" evidence="2">
    <location>
        <begin position="427"/>
        <end position="463"/>
    </location>
</feature>
<feature type="compositionally biased region" description="Basic and acidic residues" evidence="2">
    <location>
        <begin position="100"/>
        <end position="110"/>
    </location>
</feature>
<sequence>MALLHPQSRIFWLLWKNNKLVSREQVAEMKRRDSLDSIEGEVPIEEDEAVPLHLDAEKMAPVCSEEAKLWEAESNIHQLKEVGLSPELKAPFEVPVDTIHPTEIHEEKTRVTPQVADIQQQPGPITPPVTPENKIDGDEVAPQSQEKLLATSQVSHKEEKDQDVTRRDERSSSTDHDLREDEGNKKATARSPLLTEISQVPQSKRDSLLSDDNEMQDYGFVKKAEDALDKKESDKEDIHELKDQVSALEKEASDAQQASVVSDAEMVPLEAISRKSSQVLASAEMAPDAEPLTAEDISAGESHGDHEAFLSTAENEDAKKEHPSLPKSKPEQVTEKEMPDIPGEAKPMQQFVEPEVIKGKIFQAAQPDDGSFSSESLVEKDFLEHAKRKDEEEQKADESLGDVCDIPVGSEGFEEAEIEPSDVASRPVEHLPTDEDIQLHARETPSIREKHPQEMLKHLKIDQTETSEPVDDESKEQEIKPTKSERKQSAEVITAFTEEIISDSAKHHSPKEDMNKTNELELYQEHTAAPLEKQGAGQAEQKQEKPALSAEPVHIEKTDHEIKSDISFTCFSQSRTWVL</sequence>
<feature type="coiled-coil region" evidence="1">
    <location>
        <begin position="221"/>
        <end position="258"/>
    </location>
</feature>
<protein>
    <submittedName>
        <fullName evidence="3">Putative sallimus</fullName>
    </submittedName>
</protein>
<feature type="compositionally biased region" description="Basic and acidic residues" evidence="2">
    <location>
        <begin position="476"/>
        <end position="489"/>
    </location>
</feature>
<keyword evidence="1" id="KW-0175">Coiled coil</keyword>
<reference evidence="3" key="1">
    <citation type="submission" date="2012-12" db="EMBL/GenBank/DDBJ databases">
        <title>Identification and characterization of a phenylalanine ammonia-lyase gene family in Isatis indigotica Fort.</title>
        <authorList>
            <person name="Liu Q."/>
            <person name="Chen J."/>
            <person name="Zhou X."/>
            <person name="Di P."/>
            <person name="Xiao Y."/>
            <person name="Xuan H."/>
            <person name="Zhang L."/>
            <person name="Chen W."/>
        </authorList>
    </citation>
    <scope>NUCLEOTIDE SEQUENCE</scope>
    <source>
        <tissue evidence="3">Salivary gland</tissue>
    </source>
</reference>
<name>A0A0K8R9Z4_IXORI</name>